<accession>A0A7J8PRC5</accession>
<keyword evidence="2" id="KW-0472">Membrane</keyword>
<evidence type="ECO:0000256" key="2">
    <source>
        <dbReference type="SAM" id="Phobius"/>
    </source>
</evidence>
<feature type="transmembrane region" description="Helical" evidence="2">
    <location>
        <begin position="7"/>
        <end position="28"/>
    </location>
</feature>
<evidence type="ECO:0000313" key="5">
    <source>
        <dbReference type="Proteomes" id="UP000593578"/>
    </source>
</evidence>
<name>A0A7J8PRC5_GOSRA</name>
<dbReference type="InterPro" id="IPR050316">
    <property type="entry name" value="Tyrosinase/Hemocyanin"/>
</dbReference>
<dbReference type="Pfam" id="PF00264">
    <property type="entry name" value="Tyrosinase"/>
    <property type="match status" value="1"/>
</dbReference>
<dbReference type="InterPro" id="IPR002227">
    <property type="entry name" value="Tyrosinase_Cu-bd"/>
</dbReference>
<dbReference type="GO" id="GO:0016491">
    <property type="term" value="F:oxidoreductase activity"/>
    <property type="evidence" value="ECO:0007669"/>
    <property type="project" value="InterPro"/>
</dbReference>
<dbReference type="Gene3D" id="1.10.1280.10">
    <property type="entry name" value="Di-copper center containing domain from catechol oxidase"/>
    <property type="match status" value="1"/>
</dbReference>
<evidence type="ECO:0000313" key="4">
    <source>
        <dbReference type="EMBL" id="MBA0591758.1"/>
    </source>
</evidence>
<dbReference type="AlphaFoldDB" id="A0A7J8PRC5"/>
<proteinExistence type="predicted"/>
<dbReference type="GO" id="GO:0046872">
    <property type="term" value="F:metal ion binding"/>
    <property type="evidence" value="ECO:0007669"/>
    <property type="project" value="UniProtKB-KW"/>
</dbReference>
<keyword evidence="2" id="KW-0812">Transmembrane</keyword>
<dbReference type="PANTHER" id="PTHR11474">
    <property type="entry name" value="TYROSINASE FAMILY MEMBER"/>
    <property type="match status" value="1"/>
</dbReference>
<feature type="domain" description="Tyrosinase copper-binding" evidence="3">
    <location>
        <begin position="147"/>
        <end position="215"/>
    </location>
</feature>
<gene>
    <name evidence="4" type="ORF">Gorai_008759</name>
</gene>
<dbReference type="Proteomes" id="UP000593578">
    <property type="component" value="Unassembled WGS sequence"/>
</dbReference>
<dbReference type="PANTHER" id="PTHR11474:SF128">
    <property type="entry name" value="AUREUSIDIN SYNTHASE-LIKE"/>
    <property type="match status" value="1"/>
</dbReference>
<dbReference type="EMBL" id="JABEZZ010000008">
    <property type="protein sequence ID" value="MBA0591758.1"/>
    <property type="molecule type" value="Genomic_DNA"/>
</dbReference>
<evidence type="ECO:0000256" key="1">
    <source>
        <dbReference type="ARBA" id="ARBA00022723"/>
    </source>
</evidence>
<organism evidence="4 5">
    <name type="scientific">Gossypium raimondii</name>
    <name type="common">Peruvian cotton</name>
    <name type="synonym">Gossypium klotzschianum subsp. raimondii</name>
    <dbReference type="NCBI Taxonomy" id="29730"/>
    <lineage>
        <taxon>Eukaryota</taxon>
        <taxon>Viridiplantae</taxon>
        <taxon>Streptophyta</taxon>
        <taxon>Embryophyta</taxon>
        <taxon>Tracheophyta</taxon>
        <taxon>Spermatophyta</taxon>
        <taxon>Magnoliopsida</taxon>
        <taxon>eudicotyledons</taxon>
        <taxon>Gunneridae</taxon>
        <taxon>Pentapetalae</taxon>
        <taxon>rosids</taxon>
        <taxon>malvids</taxon>
        <taxon>Malvales</taxon>
        <taxon>Malvaceae</taxon>
        <taxon>Malvoideae</taxon>
        <taxon>Gossypium</taxon>
    </lineage>
</organism>
<keyword evidence="2" id="KW-1133">Transmembrane helix</keyword>
<comment type="caution">
    <text evidence="4">The sequence shown here is derived from an EMBL/GenBank/DDBJ whole genome shotgun (WGS) entry which is preliminary data.</text>
</comment>
<sequence>MALGPCKWISTITFAFLLVMFTVTLWSLESNQVQYPFAGDLTKMILGKLEGWSLGKHGVITEEGKRGTKSVGPNMTSCHPSYGRKDLLVDCCPPGFQSPLPFVDFQFPDPQSPLRIRRPAHAVDVDYIAKYDKALSIMKSLPHHDPRSFSRQANLHCLFCTGAYDQQNSNAPLSIHRTWLFFPWHRMMIYFHERILGSLIGDETFALPYWAWDIPQGW</sequence>
<protein>
    <recommendedName>
        <fullName evidence="3">Tyrosinase copper-binding domain-containing protein</fullName>
    </recommendedName>
</protein>
<dbReference type="InterPro" id="IPR008922">
    <property type="entry name" value="Di-copper_centre_dom_sf"/>
</dbReference>
<evidence type="ECO:0000259" key="3">
    <source>
        <dbReference type="Pfam" id="PF00264"/>
    </source>
</evidence>
<dbReference type="SUPFAM" id="SSF48056">
    <property type="entry name" value="Di-copper centre-containing domain"/>
    <property type="match status" value="1"/>
</dbReference>
<keyword evidence="1" id="KW-0479">Metal-binding</keyword>
<reference evidence="4 5" key="1">
    <citation type="journal article" date="2019" name="Genome Biol. Evol.">
        <title>Insights into the evolution of the New World diploid cottons (Gossypium, subgenus Houzingenia) based on genome sequencing.</title>
        <authorList>
            <person name="Grover C.E."/>
            <person name="Arick M.A. 2nd"/>
            <person name="Thrash A."/>
            <person name="Conover J.L."/>
            <person name="Sanders W.S."/>
            <person name="Peterson D.G."/>
            <person name="Frelichowski J.E."/>
            <person name="Scheffler J.A."/>
            <person name="Scheffler B.E."/>
            <person name="Wendel J.F."/>
        </authorList>
    </citation>
    <scope>NUCLEOTIDE SEQUENCE [LARGE SCALE GENOMIC DNA]</scope>
    <source>
        <strain evidence="4">8</strain>
        <tissue evidence="4">Leaf</tissue>
    </source>
</reference>